<evidence type="ECO:0000313" key="1">
    <source>
        <dbReference type="EMBL" id="JAD59164.1"/>
    </source>
</evidence>
<dbReference type="EMBL" id="GBRH01238731">
    <property type="protein sequence ID" value="JAD59164.1"/>
    <property type="molecule type" value="Transcribed_RNA"/>
</dbReference>
<reference evidence="1" key="1">
    <citation type="submission" date="2014-09" db="EMBL/GenBank/DDBJ databases">
        <authorList>
            <person name="Magalhaes I.L.F."/>
            <person name="Oliveira U."/>
            <person name="Santos F.R."/>
            <person name="Vidigal T.H.D.A."/>
            <person name="Brescovit A.D."/>
            <person name="Santos A.J."/>
        </authorList>
    </citation>
    <scope>NUCLEOTIDE SEQUENCE</scope>
    <source>
        <tissue evidence="1">Shoot tissue taken approximately 20 cm above the soil surface</tissue>
    </source>
</reference>
<organism evidence="1">
    <name type="scientific">Arundo donax</name>
    <name type="common">Giant reed</name>
    <name type="synonym">Donax arundinaceus</name>
    <dbReference type="NCBI Taxonomy" id="35708"/>
    <lineage>
        <taxon>Eukaryota</taxon>
        <taxon>Viridiplantae</taxon>
        <taxon>Streptophyta</taxon>
        <taxon>Embryophyta</taxon>
        <taxon>Tracheophyta</taxon>
        <taxon>Spermatophyta</taxon>
        <taxon>Magnoliopsida</taxon>
        <taxon>Liliopsida</taxon>
        <taxon>Poales</taxon>
        <taxon>Poaceae</taxon>
        <taxon>PACMAD clade</taxon>
        <taxon>Arundinoideae</taxon>
        <taxon>Arundineae</taxon>
        <taxon>Arundo</taxon>
    </lineage>
</organism>
<sequence length="32" mass="3622">MREKLDPGWRSLDLSGCVSIRVLRSLISVVVH</sequence>
<accession>A0A0A9B5B9</accession>
<reference evidence="1" key="2">
    <citation type="journal article" date="2015" name="Data Brief">
        <title>Shoot transcriptome of the giant reed, Arundo donax.</title>
        <authorList>
            <person name="Barrero R.A."/>
            <person name="Guerrero F.D."/>
            <person name="Moolhuijzen P."/>
            <person name="Goolsby J.A."/>
            <person name="Tidwell J."/>
            <person name="Bellgard S.E."/>
            <person name="Bellgard M.I."/>
        </authorList>
    </citation>
    <scope>NUCLEOTIDE SEQUENCE</scope>
    <source>
        <tissue evidence="1">Shoot tissue taken approximately 20 cm above the soil surface</tissue>
    </source>
</reference>
<dbReference type="AlphaFoldDB" id="A0A0A9B5B9"/>
<proteinExistence type="predicted"/>
<protein>
    <submittedName>
        <fullName evidence="1">Uncharacterized protein</fullName>
    </submittedName>
</protein>
<name>A0A0A9B5B9_ARUDO</name>